<protein>
    <recommendedName>
        <fullName evidence="3">CBM6 domain-containing protein</fullName>
    </recommendedName>
</protein>
<dbReference type="Gene3D" id="2.60.120.260">
    <property type="entry name" value="Galactose-binding domain-like"/>
    <property type="match status" value="1"/>
</dbReference>
<dbReference type="Proteomes" id="UP001247805">
    <property type="component" value="Unassembled WGS sequence"/>
</dbReference>
<gene>
    <name evidence="1" type="ORF">RS130_15475</name>
</gene>
<name>A0ABU3SYN2_9ALTE</name>
<evidence type="ECO:0008006" key="3">
    <source>
        <dbReference type="Google" id="ProtNLM"/>
    </source>
</evidence>
<proteinExistence type="predicted"/>
<dbReference type="EMBL" id="JAWDIO010000002">
    <property type="protein sequence ID" value="MDU0355113.1"/>
    <property type="molecule type" value="Genomic_DNA"/>
</dbReference>
<evidence type="ECO:0000313" key="2">
    <source>
        <dbReference type="Proteomes" id="UP001247805"/>
    </source>
</evidence>
<dbReference type="RefSeq" id="WP_316026668.1">
    <property type="nucleotide sequence ID" value="NZ_JAWDIO010000002.1"/>
</dbReference>
<comment type="caution">
    <text evidence="1">The sequence shown here is derived from an EMBL/GenBank/DDBJ whole genome shotgun (WGS) entry which is preliminary data.</text>
</comment>
<reference evidence="1 2" key="1">
    <citation type="submission" date="2023-10" db="EMBL/GenBank/DDBJ databases">
        <title>Glaciecola aquimarina strain GGW-M5 nov., isolated from a coastal seawater.</title>
        <authorList>
            <person name="Bayburt H."/>
            <person name="Kim J.M."/>
            <person name="Choi B.J."/>
            <person name="Jeon C.O."/>
        </authorList>
    </citation>
    <scope>NUCLEOTIDE SEQUENCE [LARGE SCALE GENOMIC DNA]</scope>
    <source>
        <strain evidence="1 2">KCTC 32108</strain>
    </source>
</reference>
<accession>A0ABU3SYN2</accession>
<evidence type="ECO:0000313" key="1">
    <source>
        <dbReference type="EMBL" id="MDU0355113.1"/>
    </source>
</evidence>
<keyword evidence="2" id="KW-1185">Reference proteome</keyword>
<organism evidence="1 2">
    <name type="scientific">Paraglaciecola aquimarina</name>
    <dbReference type="NCBI Taxonomy" id="1235557"/>
    <lineage>
        <taxon>Bacteria</taxon>
        <taxon>Pseudomonadati</taxon>
        <taxon>Pseudomonadota</taxon>
        <taxon>Gammaproteobacteria</taxon>
        <taxon>Alteromonadales</taxon>
        <taxon>Alteromonadaceae</taxon>
        <taxon>Paraglaciecola</taxon>
    </lineage>
</organism>
<sequence length="168" mass="18233">MCLSADLFASGNPSFDDGLDQTKFNIRDPAIYGSQQNAAETIEVREGDDTIDGKSLFIDNTAGAARMTILANATSQSGVKPGDYNLMFDYKVLSGVLNVAMAPNGGNWRPWPNWGQSKPAGDQGTATVKIENYLIGNDGKFHIIFNIDQIEGQGGTHYLDNFRLVPIE</sequence>